<evidence type="ECO:0000313" key="1">
    <source>
        <dbReference type="EMBL" id="GKV38130.1"/>
    </source>
</evidence>
<sequence>MVTRNFVLPPVAGVFLPISNLKPTNTVKRIEATQENVALQLLFPPPKTLLLHSPFSSPRHPADEKLNTVPTPSMPSVTVPTPSMPSVTVPTPSMPSVTVSPMNAALLTPQGRFLFDFFLYKTTAAGGEARLDWLRYGFWFGWVGGAVCGCGPLSFG</sequence>
<dbReference type="EMBL" id="BPVZ01000126">
    <property type="protein sequence ID" value="GKV38130.1"/>
    <property type="molecule type" value="Genomic_DNA"/>
</dbReference>
<dbReference type="AlphaFoldDB" id="A0AAV5LLZ1"/>
<gene>
    <name evidence="1" type="ORF">SLEP1_g46075</name>
</gene>
<comment type="caution">
    <text evidence="1">The sequence shown here is derived from an EMBL/GenBank/DDBJ whole genome shotgun (WGS) entry which is preliminary data.</text>
</comment>
<name>A0AAV5LLZ1_9ROSI</name>
<organism evidence="1 2">
    <name type="scientific">Rubroshorea leprosula</name>
    <dbReference type="NCBI Taxonomy" id="152421"/>
    <lineage>
        <taxon>Eukaryota</taxon>
        <taxon>Viridiplantae</taxon>
        <taxon>Streptophyta</taxon>
        <taxon>Embryophyta</taxon>
        <taxon>Tracheophyta</taxon>
        <taxon>Spermatophyta</taxon>
        <taxon>Magnoliopsida</taxon>
        <taxon>eudicotyledons</taxon>
        <taxon>Gunneridae</taxon>
        <taxon>Pentapetalae</taxon>
        <taxon>rosids</taxon>
        <taxon>malvids</taxon>
        <taxon>Malvales</taxon>
        <taxon>Dipterocarpaceae</taxon>
        <taxon>Rubroshorea</taxon>
    </lineage>
</organism>
<accession>A0AAV5LLZ1</accession>
<proteinExistence type="predicted"/>
<reference evidence="1 2" key="1">
    <citation type="journal article" date="2021" name="Commun. Biol.">
        <title>The genome of Shorea leprosula (Dipterocarpaceae) highlights the ecological relevance of drought in aseasonal tropical rainforests.</title>
        <authorList>
            <person name="Ng K.K.S."/>
            <person name="Kobayashi M.J."/>
            <person name="Fawcett J.A."/>
            <person name="Hatakeyama M."/>
            <person name="Paape T."/>
            <person name="Ng C.H."/>
            <person name="Ang C.C."/>
            <person name="Tnah L.H."/>
            <person name="Lee C.T."/>
            <person name="Nishiyama T."/>
            <person name="Sese J."/>
            <person name="O'Brien M.J."/>
            <person name="Copetti D."/>
            <person name="Mohd Noor M.I."/>
            <person name="Ong R.C."/>
            <person name="Putra M."/>
            <person name="Sireger I.Z."/>
            <person name="Indrioko S."/>
            <person name="Kosugi Y."/>
            <person name="Izuno A."/>
            <person name="Isagi Y."/>
            <person name="Lee S.L."/>
            <person name="Shimizu K.K."/>
        </authorList>
    </citation>
    <scope>NUCLEOTIDE SEQUENCE [LARGE SCALE GENOMIC DNA]</scope>
    <source>
        <strain evidence="1">214</strain>
    </source>
</reference>
<protein>
    <submittedName>
        <fullName evidence="1">Uncharacterized protein</fullName>
    </submittedName>
</protein>
<dbReference type="Proteomes" id="UP001054252">
    <property type="component" value="Unassembled WGS sequence"/>
</dbReference>
<evidence type="ECO:0000313" key="2">
    <source>
        <dbReference type="Proteomes" id="UP001054252"/>
    </source>
</evidence>
<keyword evidence="2" id="KW-1185">Reference proteome</keyword>